<keyword evidence="2" id="KW-1185">Reference proteome</keyword>
<accession>A0A385EBX7</accession>
<reference evidence="1 2" key="1">
    <citation type="submission" date="2018-07" db="EMBL/GenBank/DDBJ databases">
        <title>Giant CbK-like Caulobacter bacteriophages have genetically divergent genomes.</title>
        <authorList>
            <person name="Wilson K.M."/>
            <person name="Ely B."/>
        </authorList>
    </citation>
    <scope>NUCLEOTIDE SEQUENCE [LARGE SCALE GENOMIC DNA]</scope>
</reference>
<evidence type="ECO:0000313" key="2">
    <source>
        <dbReference type="Proteomes" id="UP000258997"/>
    </source>
</evidence>
<proteinExistence type="predicted"/>
<gene>
    <name evidence="1" type="ORF">CcrBL10_gp034</name>
</gene>
<dbReference type="Proteomes" id="UP000258997">
    <property type="component" value="Segment"/>
</dbReference>
<name>A0A385EBX7_9CAUD</name>
<protein>
    <submittedName>
        <fullName evidence="1">Uncharacterized protein</fullName>
    </submittedName>
</protein>
<sequence>MSDPYARIMARPPTGSCDMCKTAPAIRWFGQTSVAHCGAVDCLVACVAQARETQERIEREPQPQEEP</sequence>
<evidence type="ECO:0000313" key="1">
    <source>
        <dbReference type="EMBL" id="AXQ68238.1"/>
    </source>
</evidence>
<organism evidence="1 2">
    <name type="scientific">Caulobacter phage CcrBL10</name>
    <dbReference type="NCBI Taxonomy" id="2283269"/>
    <lineage>
        <taxon>Viruses</taxon>
        <taxon>Duplodnaviria</taxon>
        <taxon>Heunggongvirae</taxon>
        <taxon>Uroviricota</taxon>
        <taxon>Caudoviricetes</taxon>
        <taxon>Jeanschmidtviridae</taxon>
        <taxon>Poindextervirus</taxon>
        <taxon>Poindextervirus BL10</taxon>
    </lineage>
</organism>
<dbReference type="EMBL" id="MH588544">
    <property type="protein sequence ID" value="AXQ68238.1"/>
    <property type="molecule type" value="Genomic_DNA"/>
</dbReference>